<dbReference type="PROSITE" id="PS50011">
    <property type="entry name" value="PROTEIN_KINASE_DOM"/>
    <property type="match status" value="1"/>
</dbReference>
<proteinExistence type="predicted"/>
<organism evidence="4 5">
    <name type="scientific">Phytophthora sojae (strain P6497)</name>
    <name type="common">Soybean stem and root rot agent</name>
    <name type="synonym">Phytophthora megasperma f. sp. glycines</name>
    <dbReference type="NCBI Taxonomy" id="1094619"/>
    <lineage>
        <taxon>Eukaryota</taxon>
        <taxon>Sar</taxon>
        <taxon>Stramenopiles</taxon>
        <taxon>Oomycota</taxon>
        <taxon>Peronosporomycetes</taxon>
        <taxon>Peronosporales</taxon>
        <taxon>Peronosporaceae</taxon>
        <taxon>Phytophthora</taxon>
    </lineage>
</organism>
<dbReference type="KEGG" id="psoj:PHYSODRAFT_511303"/>
<evidence type="ECO:0000259" key="3">
    <source>
        <dbReference type="PROSITE" id="PS50011"/>
    </source>
</evidence>
<dbReference type="PANTHER" id="PTHR44329">
    <property type="entry name" value="SERINE/THREONINE-PROTEIN KINASE TNNI3K-RELATED"/>
    <property type="match status" value="1"/>
</dbReference>
<dbReference type="Gene3D" id="1.10.510.10">
    <property type="entry name" value="Transferase(Phosphotransferase) domain 1"/>
    <property type="match status" value="1"/>
</dbReference>
<feature type="domain" description="Protein kinase" evidence="3">
    <location>
        <begin position="414"/>
        <end position="681"/>
    </location>
</feature>
<dbReference type="RefSeq" id="XP_009531222.1">
    <property type="nucleotide sequence ID" value="XM_009532927.1"/>
</dbReference>
<evidence type="ECO:0000313" key="5">
    <source>
        <dbReference type="Proteomes" id="UP000002640"/>
    </source>
</evidence>
<dbReference type="SUPFAM" id="SSF52058">
    <property type="entry name" value="L domain-like"/>
    <property type="match status" value="1"/>
</dbReference>
<dbReference type="InParanoid" id="G4ZRA8"/>
<dbReference type="Gene3D" id="3.80.10.10">
    <property type="entry name" value="Ribonuclease Inhibitor"/>
    <property type="match status" value="1"/>
</dbReference>
<keyword evidence="1" id="KW-1133">Transmembrane helix</keyword>
<dbReference type="Proteomes" id="UP000002640">
    <property type="component" value="Unassembled WGS sequence"/>
</dbReference>
<keyword evidence="5" id="KW-1185">Reference proteome</keyword>
<protein>
    <recommendedName>
        <fullName evidence="3">Protein kinase domain-containing protein</fullName>
    </recommendedName>
</protein>
<keyword evidence="1" id="KW-0812">Transmembrane</keyword>
<dbReference type="InterPro" id="IPR032675">
    <property type="entry name" value="LRR_dom_sf"/>
</dbReference>
<dbReference type="EMBL" id="JH159156">
    <property type="protein sequence ID" value="EGZ13793.1"/>
    <property type="molecule type" value="Genomic_DNA"/>
</dbReference>
<dbReference type="InterPro" id="IPR051681">
    <property type="entry name" value="Ser/Thr_Kinases-Pseudokinases"/>
</dbReference>
<reference evidence="4 5" key="1">
    <citation type="journal article" date="2006" name="Science">
        <title>Phytophthora genome sequences uncover evolutionary origins and mechanisms of pathogenesis.</title>
        <authorList>
            <person name="Tyler B.M."/>
            <person name="Tripathy S."/>
            <person name="Zhang X."/>
            <person name="Dehal P."/>
            <person name="Jiang R.H."/>
            <person name="Aerts A."/>
            <person name="Arredondo F.D."/>
            <person name="Baxter L."/>
            <person name="Bensasson D."/>
            <person name="Beynon J.L."/>
            <person name="Chapman J."/>
            <person name="Damasceno C.M."/>
            <person name="Dorrance A.E."/>
            <person name="Dou D."/>
            <person name="Dickerman A.W."/>
            <person name="Dubchak I.L."/>
            <person name="Garbelotto M."/>
            <person name="Gijzen M."/>
            <person name="Gordon S.G."/>
            <person name="Govers F."/>
            <person name="Grunwald N.J."/>
            <person name="Huang W."/>
            <person name="Ivors K.L."/>
            <person name="Jones R.W."/>
            <person name="Kamoun S."/>
            <person name="Krampis K."/>
            <person name="Lamour K.H."/>
            <person name="Lee M.K."/>
            <person name="McDonald W.H."/>
            <person name="Medina M."/>
            <person name="Meijer H.J."/>
            <person name="Nordberg E.K."/>
            <person name="Maclean D.J."/>
            <person name="Ospina-Giraldo M.D."/>
            <person name="Morris P.F."/>
            <person name="Phuntumart V."/>
            <person name="Putnam N.H."/>
            <person name="Rash S."/>
            <person name="Rose J.K."/>
            <person name="Sakihama Y."/>
            <person name="Salamov A.A."/>
            <person name="Savidor A."/>
            <person name="Scheuring C.F."/>
            <person name="Smith B.M."/>
            <person name="Sobral B.W."/>
            <person name="Terry A."/>
            <person name="Torto-Alalibo T.A."/>
            <person name="Win J."/>
            <person name="Xu Z."/>
            <person name="Zhang H."/>
            <person name="Grigoriev I.V."/>
            <person name="Rokhsar D.S."/>
            <person name="Boore J.L."/>
        </authorList>
    </citation>
    <scope>NUCLEOTIDE SEQUENCE [LARGE SCALE GENOMIC DNA]</scope>
    <source>
        <strain evidence="4 5">P6497</strain>
    </source>
</reference>
<dbReference type="AlphaFoldDB" id="G4ZRA8"/>
<feature type="signal peptide" evidence="2">
    <location>
        <begin position="1"/>
        <end position="20"/>
    </location>
</feature>
<dbReference type="SUPFAM" id="SSF56112">
    <property type="entry name" value="Protein kinase-like (PK-like)"/>
    <property type="match status" value="1"/>
</dbReference>
<dbReference type="OMA" id="CTQDNSS"/>
<gene>
    <name evidence="4" type="ORF">PHYSODRAFT_511303</name>
</gene>
<evidence type="ECO:0000256" key="2">
    <source>
        <dbReference type="SAM" id="SignalP"/>
    </source>
</evidence>
<dbReference type="SMR" id="G4ZRA8"/>
<dbReference type="InterPro" id="IPR000719">
    <property type="entry name" value="Prot_kinase_dom"/>
</dbReference>
<evidence type="ECO:0000313" key="4">
    <source>
        <dbReference type="EMBL" id="EGZ13793.1"/>
    </source>
</evidence>
<evidence type="ECO:0000256" key="1">
    <source>
        <dbReference type="SAM" id="Phobius"/>
    </source>
</evidence>
<dbReference type="GO" id="GO:0005524">
    <property type="term" value="F:ATP binding"/>
    <property type="evidence" value="ECO:0007669"/>
    <property type="project" value="InterPro"/>
</dbReference>
<accession>G4ZRA8</accession>
<dbReference type="STRING" id="1094619.G4ZRA8"/>
<dbReference type="GeneID" id="20659217"/>
<keyword evidence="1" id="KW-0472">Membrane</keyword>
<keyword evidence="2" id="KW-0732">Signal</keyword>
<name>G4ZRA8_PHYSP</name>
<feature type="chain" id="PRO_5003472762" description="Protein kinase domain-containing protein" evidence="2">
    <location>
        <begin position="21"/>
        <end position="683"/>
    </location>
</feature>
<dbReference type="InterPro" id="IPR011009">
    <property type="entry name" value="Kinase-like_dom_sf"/>
</dbReference>
<feature type="transmembrane region" description="Helical" evidence="1">
    <location>
        <begin position="353"/>
        <end position="376"/>
    </location>
</feature>
<dbReference type="GO" id="GO:0004674">
    <property type="term" value="F:protein serine/threonine kinase activity"/>
    <property type="evidence" value="ECO:0007669"/>
    <property type="project" value="TreeGrafter"/>
</dbReference>
<dbReference type="PANTHER" id="PTHR44329:SF214">
    <property type="entry name" value="PROTEIN KINASE DOMAIN-CONTAINING PROTEIN"/>
    <property type="match status" value="1"/>
</dbReference>
<sequence>MSTQFLVVSLVSSTLCSIDAQECFAAANTLTTACNDTCGAYEPCLVYNATECANSSSTSDVICTGDFDDACGYTCFQAFGAYNSNPTEFIFLVPYDAQDGGNDTIYASANNDVVTAVDQLALSAQTTTVWVQGGNNYQQTTKGKVVELYLADNLLTNQSQVTSVGLVSMDLSSRIYDIPTMVPSSINALSLSNTLLSEFPSLLESLGNLATLHLADNYISTVNASITWEKLTLLDLYQNNVSTFEGNFPSLFVDYLNSNNLTEIPAVIFTFQHLTKLAIQNNPLSSRTFTESQITFLQALASLDLQDSDFQDPVNCSSSEHRVVGDNKIVLCVSTADMDPDRSSSSADESKPLVMVIIAVGFIVLGTLIATITYHWRQHKTKSSRGLLQRKSTKQRSFGEDGELLALQVNCDDIQDLRLIGTGAFSVVWLVRYRESVLLASKRIREDADITEHTQTFLEEIKLASKLDHPNIVEFIGAASSGFDMQALFEFVENGDLRSYLSAPSLSRYWTRTKVQLAVDVIEAIVYLHTFTPPVVLRNLKSRNVLISAEMQAKLTDIGVTRILPNCRSGVGMHRWLAPEVISGRSDYSQPADIFAFGVLLSEFDTHDHPYDDASDNDGNQLDDLAILQKVASGSLRPTFSDTCPPIVLELAKQCMAQEPRDRPPALKVAYALRTLQREAFNL</sequence>
<dbReference type="Pfam" id="PF00069">
    <property type="entry name" value="Pkinase"/>
    <property type="match status" value="1"/>
</dbReference>